<feature type="region of interest" description="Disordered" evidence="1">
    <location>
        <begin position="228"/>
        <end position="509"/>
    </location>
</feature>
<dbReference type="EMBL" id="MU006595">
    <property type="protein sequence ID" value="KAF2743629.1"/>
    <property type="molecule type" value="Genomic_DNA"/>
</dbReference>
<feature type="compositionally biased region" description="Low complexity" evidence="1">
    <location>
        <begin position="578"/>
        <end position="605"/>
    </location>
</feature>
<feature type="compositionally biased region" description="Basic residues" evidence="1">
    <location>
        <begin position="484"/>
        <end position="496"/>
    </location>
</feature>
<protein>
    <submittedName>
        <fullName evidence="3">Uncharacterized protein</fullName>
    </submittedName>
</protein>
<keyword evidence="2" id="KW-0472">Membrane</keyword>
<keyword evidence="2" id="KW-1133">Transmembrane helix</keyword>
<keyword evidence="4" id="KW-1185">Reference proteome</keyword>
<reference evidence="3" key="1">
    <citation type="journal article" date="2020" name="Stud. Mycol.">
        <title>101 Dothideomycetes genomes: a test case for predicting lifestyles and emergence of pathogens.</title>
        <authorList>
            <person name="Haridas S."/>
            <person name="Albert R."/>
            <person name="Binder M."/>
            <person name="Bloem J."/>
            <person name="Labutti K."/>
            <person name="Salamov A."/>
            <person name="Andreopoulos B."/>
            <person name="Baker S."/>
            <person name="Barry K."/>
            <person name="Bills G."/>
            <person name="Bluhm B."/>
            <person name="Cannon C."/>
            <person name="Castanera R."/>
            <person name="Culley D."/>
            <person name="Daum C."/>
            <person name="Ezra D."/>
            <person name="Gonzalez J."/>
            <person name="Henrissat B."/>
            <person name="Kuo A."/>
            <person name="Liang C."/>
            <person name="Lipzen A."/>
            <person name="Lutzoni F."/>
            <person name="Magnuson J."/>
            <person name="Mondo S."/>
            <person name="Nolan M."/>
            <person name="Ohm R."/>
            <person name="Pangilinan J."/>
            <person name="Park H.-J."/>
            <person name="Ramirez L."/>
            <person name="Alfaro M."/>
            <person name="Sun H."/>
            <person name="Tritt A."/>
            <person name="Yoshinaga Y."/>
            <person name="Zwiers L.-H."/>
            <person name="Turgeon B."/>
            <person name="Goodwin S."/>
            <person name="Spatafora J."/>
            <person name="Crous P."/>
            <person name="Grigoriev I."/>
        </authorList>
    </citation>
    <scope>NUCLEOTIDE SEQUENCE</scope>
    <source>
        <strain evidence="3">CBS 119925</strain>
    </source>
</reference>
<feature type="region of interest" description="Disordered" evidence="1">
    <location>
        <begin position="525"/>
        <end position="553"/>
    </location>
</feature>
<feature type="region of interest" description="Disordered" evidence="1">
    <location>
        <begin position="570"/>
        <end position="605"/>
    </location>
</feature>
<name>A0A6A6V126_9PLEO</name>
<dbReference type="AlphaFoldDB" id="A0A6A6V126"/>
<accession>A0A6A6V126</accession>
<evidence type="ECO:0000313" key="4">
    <source>
        <dbReference type="Proteomes" id="UP000799440"/>
    </source>
</evidence>
<gene>
    <name evidence="3" type="ORF">M011DRAFT_214574</name>
</gene>
<sequence>MRLQRLFPSLALAGLRQRRAVSEEHGSVESTVSPSSTKDPGHAVYPVETAVPTTYWVNRQDDLITIDMCPEDKGQVMILTVDATFIQTECSKVPTILGSLSDAPSSTPAIINFSSRGSELEIASTAAIPMGRAEVMTTETIDGYARIENRVSDVDIIFDVNMRLEALHRICDSYGPLFATSSGDAAAPEVTTAFTTVDDTTSMSFTSSLDASPASSILTLSKSTTTGLSASASELPSTTSVSSTATSSTTSNLSTNDGSSGVSANETSTVTTTKEPSTTESSTTPSSTTARSSTSSSTTDSSSLETSTTEPSTAEASTTEPSTSETSGTETSTAKDSATKTSTADSTTTRSSTTESSTTAAPTNDESKSSKSVSRTASSSTSLESSSTTNTDDRTSSQPSRSVSSSATTSSRTTAESISTETATSRSRTSTDRSTTSSETLDASSTTSTTASARSPTSTRQPSPSPTSTSSSFCNAATPLPHIGHSRKKPDRKRHQPTPASPRHIYKTRMTTITVYDSRARFERRDAEDSLSINFSPTPSLPPHPPSSNAAIPKRSNHLSSLLAFFSIQTPTSPPSSPHSTTTSSPSLTLTATASTSTPSSHAPPIVDEIHFPRSTYIWTFAGIAAAGSMLFVSLYQFFRFVRPPRMRGLRGWKGREEAVLVEFSLVEVCLDSDVLFG</sequence>
<evidence type="ECO:0000313" key="3">
    <source>
        <dbReference type="EMBL" id="KAF2743629.1"/>
    </source>
</evidence>
<dbReference type="Proteomes" id="UP000799440">
    <property type="component" value="Unassembled WGS sequence"/>
</dbReference>
<feature type="compositionally biased region" description="Low complexity" evidence="1">
    <location>
        <begin position="228"/>
        <end position="361"/>
    </location>
</feature>
<feature type="compositionally biased region" description="Polar residues" evidence="1">
    <location>
        <begin position="28"/>
        <end position="38"/>
    </location>
</feature>
<feature type="transmembrane region" description="Helical" evidence="2">
    <location>
        <begin position="617"/>
        <end position="639"/>
    </location>
</feature>
<organism evidence="3 4">
    <name type="scientific">Sporormia fimetaria CBS 119925</name>
    <dbReference type="NCBI Taxonomy" id="1340428"/>
    <lineage>
        <taxon>Eukaryota</taxon>
        <taxon>Fungi</taxon>
        <taxon>Dikarya</taxon>
        <taxon>Ascomycota</taxon>
        <taxon>Pezizomycotina</taxon>
        <taxon>Dothideomycetes</taxon>
        <taxon>Pleosporomycetidae</taxon>
        <taxon>Pleosporales</taxon>
        <taxon>Sporormiaceae</taxon>
        <taxon>Sporormia</taxon>
    </lineage>
</organism>
<evidence type="ECO:0000256" key="1">
    <source>
        <dbReference type="SAM" id="MobiDB-lite"/>
    </source>
</evidence>
<feature type="region of interest" description="Disordered" evidence="1">
    <location>
        <begin position="22"/>
        <end position="44"/>
    </location>
</feature>
<keyword evidence="2" id="KW-0812">Transmembrane</keyword>
<evidence type="ECO:0000256" key="2">
    <source>
        <dbReference type="SAM" id="Phobius"/>
    </source>
</evidence>
<proteinExistence type="predicted"/>
<feature type="compositionally biased region" description="Low complexity" evidence="1">
    <location>
        <begin position="370"/>
        <end position="472"/>
    </location>
</feature>